<reference evidence="4" key="1">
    <citation type="journal article" date="2020" name="Stud. Mycol.">
        <title>101 Dothideomycetes genomes: a test case for predicting lifestyles and emergence of pathogens.</title>
        <authorList>
            <person name="Haridas S."/>
            <person name="Albert R."/>
            <person name="Binder M."/>
            <person name="Bloem J."/>
            <person name="Labutti K."/>
            <person name="Salamov A."/>
            <person name="Andreopoulos B."/>
            <person name="Baker S."/>
            <person name="Barry K."/>
            <person name="Bills G."/>
            <person name="Bluhm B."/>
            <person name="Cannon C."/>
            <person name="Castanera R."/>
            <person name="Culley D."/>
            <person name="Daum C."/>
            <person name="Ezra D."/>
            <person name="Gonzalez J."/>
            <person name="Henrissat B."/>
            <person name="Kuo A."/>
            <person name="Liang C."/>
            <person name="Lipzen A."/>
            <person name="Lutzoni F."/>
            <person name="Magnuson J."/>
            <person name="Mondo S."/>
            <person name="Nolan M."/>
            <person name="Ohm R."/>
            <person name="Pangilinan J."/>
            <person name="Park H.-J."/>
            <person name="Ramirez L."/>
            <person name="Alfaro M."/>
            <person name="Sun H."/>
            <person name="Tritt A."/>
            <person name="Yoshinaga Y."/>
            <person name="Zwiers L.-H."/>
            <person name="Turgeon B."/>
            <person name="Goodwin S."/>
            <person name="Spatafora J."/>
            <person name="Crous P."/>
            <person name="Grigoriev I."/>
        </authorList>
    </citation>
    <scope>NUCLEOTIDE SEQUENCE</scope>
    <source>
        <strain evidence="4">Tuck. ex Michener</strain>
    </source>
</reference>
<dbReference type="PANTHER" id="PTHR43329">
    <property type="entry name" value="EPOXIDE HYDROLASE"/>
    <property type="match status" value="1"/>
</dbReference>
<dbReference type="EMBL" id="ML991771">
    <property type="protein sequence ID" value="KAF2239906.1"/>
    <property type="molecule type" value="Genomic_DNA"/>
</dbReference>
<dbReference type="Proteomes" id="UP000800092">
    <property type="component" value="Unassembled WGS sequence"/>
</dbReference>
<dbReference type="InterPro" id="IPR000073">
    <property type="entry name" value="AB_hydrolase_1"/>
</dbReference>
<dbReference type="InterPro" id="IPR029058">
    <property type="entry name" value="AB_hydrolase_fold"/>
</dbReference>
<evidence type="ECO:0000256" key="2">
    <source>
        <dbReference type="ARBA" id="ARBA00038334"/>
    </source>
</evidence>
<feature type="domain" description="AB hydrolase-1" evidence="3">
    <location>
        <begin position="42"/>
        <end position="317"/>
    </location>
</feature>
<dbReference type="AlphaFoldDB" id="A0A6A6HP72"/>
<organism evidence="4 5">
    <name type="scientific">Viridothelium virens</name>
    <name type="common">Speckled blister lichen</name>
    <name type="synonym">Trypethelium virens</name>
    <dbReference type="NCBI Taxonomy" id="1048519"/>
    <lineage>
        <taxon>Eukaryota</taxon>
        <taxon>Fungi</taxon>
        <taxon>Dikarya</taxon>
        <taxon>Ascomycota</taxon>
        <taxon>Pezizomycotina</taxon>
        <taxon>Dothideomycetes</taxon>
        <taxon>Dothideomycetes incertae sedis</taxon>
        <taxon>Trypetheliales</taxon>
        <taxon>Trypetheliaceae</taxon>
        <taxon>Viridothelium</taxon>
    </lineage>
</organism>
<comment type="similarity">
    <text evidence="2">Belongs to the AB hydrolase superfamily. Epoxide hydrolase family.</text>
</comment>
<protein>
    <submittedName>
        <fullName evidence="4">Alpha/beta-hydrolase</fullName>
    </submittedName>
</protein>
<evidence type="ECO:0000259" key="3">
    <source>
        <dbReference type="Pfam" id="PF12697"/>
    </source>
</evidence>
<keyword evidence="1 4" id="KW-0378">Hydrolase</keyword>
<proteinExistence type="inferred from homology"/>
<dbReference type="Pfam" id="PF12697">
    <property type="entry name" value="Abhydrolase_6"/>
    <property type="match status" value="1"/>
</dbReference>
<gene>
    <name evidence="4" type="ORF">EV356DRAFT_556625</name>
</gene>
<dbReference type="OrthoDB" id="408373at2759"/>
<accession>A0A6A6HP72</accession>
<dbReference type="SUPFAM" id="SSF53474">
    <property type="entry name" value="alpha/beta-Hydrolases"/>
    <property type="match status" value="1"/>
</dbReference>
<sequence>MAHIQEQKFAELGLQKVTSNKGIVSYYRSLNKASDDKPILALLHGYPQSAYIWRFVIPLLQDKPIFVPDLPGYGNSAPTDQHDKVSVGLRVIEALREAFDNGGDTAVRYPPIVLIGHDRGARVADALHVSIGKADVMGFHIIGLALLDIVPGLYQWQIGDNAAAQTGYFHWSFLANVSIAKPMIVAYGGGNWAEAMINRWAGSNAEGLERLKSGDALTVYRSFFDRESVIEASCRDYEAGATVDLDAQTKAIDNDQRITAPLLFVYSADFLQKRAKKPIESVWDQPFSDGSALITPIPIGNGIGHFLPEEAPELTAKALLKWLPSLKTQAR</sequence>
<dbReference type="PRINTS" id="PR00412">
    <property type="entry name" value="EPOXHYDRLASE"/>
</dbReference>
<keyword evidence="5" id="KW-1185">Reference proteome</keyword>
<evidence type="ECO:0000313" key="5">
    <source>
        <dbReference type="Proteomes" id="UP000800092"/>
    </source>
</evidence>
<evidence type="ECO:0000256" key="1">
    <source>
        <dbReference type="ARBA" id="ARBA00022801"/>
    </source>
</evidence>
<name>A0A6A6HP72_VIRVR</name>
<dbReference type="GO" id="GO:0016787">
    <property type="term" value="F:hydrolase activity"/>
    <property type="evidence" value="ECO:0007669"/>
    <property type="project" value="UniProtKB-KW"/>
</dbReference>
<dbReference type="Gene3D" id="3.40.50.1820">
    <property type="entry name" value="alpha/beta hydrolase"/>
    <property type="match status" value="1"/>
</dbReference>
<dbReference type="InterPro" id="IPR000639">
    <property type="entry name" value="Epox_hydrolase-like"/>
</dbReference>
<evidence type="ECO:0000313" key="4">
    <source>
        <dbReference type="EMBL" id="KAF2239906.1"/>
    </source>
</evidence>